<gene>
    <name evidence="1" type="ORF">F6J85_04590</name>
</gene>
<dbReference type="Proteomes" id="UP000325516">
    <property type="component" value="Chromosome"/>
</dbReference>
<dbReference type="PANTHER" id="PTHR30032:SF8">
    <property type="entry name" value="GERMINATION-SPECIFIC N-ACETYLMURAMOYL-L-ALANINE AMIDASE"/>
    <property type="match status" value="1"/>
</dbReference>
<dbReference type="InterPro" id="IPR051922">
    <property type="entry name" value="Bact_Sporulation_Assoc"/>
</dbReference>
<reference evidence="2" key="1">
    <citation type="submission" date="2019-09" db="EMBL/GenBank/DDBJ databases">
        <title>Mumia zhuanghuii sp. nov. isolated from the intestinal contents of plateau pika (Ochotona curzoniae) in the Qinghai-Tibet plateau of China.</title>
        <authorList>
            <person name="Tian Z."/>
        </authorList>
    </citation>
    <scope>NUCLEOTIDE SEQUENCE [LARGE SCALE GENOMIC DNA]</scope>
    <source>
        <strain evidence="2">L-031</strain>
    </source>
</reference>
<evidence type="ECO:0008006" key="3">
    <source>
        <dbReference type="Google" id="ProtNLM"/>
    </source>
</evidence>
<dbReference type="InterPro" id="IPR007253">
    <property type="entry name" value="Cell_wall-bd_2"/>
</dbReference>
<dbReference type="Gene3D" id="2.30.30.40">
    <property type="entry name" value="SH3 Domains"/>
    <property type="match status" value="1"/>
</dbReference>
<proteinExistence type="predicted"/>
<dbReference type="Gene3D" id="2.60.40.2700">
    <property type="match status" value="1"/>
</dbReference>
<dbReference type="EMBL" id="CP044232">
    <property type="protein sequence ID" value="QEW02447.1"/>
    <property type="molecule type" value="Genomic_DNA"/>
</dbReference>
<dbReference type="Gene3D" id="3.40.50.12090">
    <property type="match status" value="1"/>
</dbReference>
<dbReference type="InterPro" id="IPR006311">
    <property type="entry name" value="TAT_signal"/>
</dbReference>
<dbReference type="PANTHER" id="PTHR30032">
    <property type="entry name" value="N-ACETYLMURAMOYL-L-ALANINE AMIDASE-RELATED"/>
    <property type="match status" value="1"/>
</dbReference>
<name>A0A5J6L1X2_9MICO</name>
<evidence type="ECO:0000313" key="1">
    <source>
        <dbReference type="EMBL" id="QEW02447.1"/>
    </source>
</evidence>
<protein>
    <recommendedName>
        <fullName evidence="3">SH3b domain-containing protein</fullName>
    </recommendedName>
</protein>
<dbReference type="AlphaFoldDB" id="A0A5J6L1X2"/>
<dbReference type="RefSeq" id="WP_150924024.1">
    <property type="nucleotide sequence ID" value="NZ_CP044232.1"/>
</dbReference>
<evidence type="ECO:0000313" key="2">
    <source>
        <dbReference type="Proteomes" id="UP000325516"/>
    </source>
</evidence>
<organism evidence="1 2">
    <name type="scientific">Microbacterium lushaniae</name>
    <dbReference type="NCBI Taxonomy" id="2614639"/>
    <lineage>
        <taxon>Bacteria</taxon>
        <taxon>Bacillati</taxon>
        <taxon>Actinomycetota</taxon>
        <taxon>Actinomycetes</taxon>
        <taxon>Micrococcales</taxon>
        <taxon>Microbacteriaceae</taxon>
        <taxon>Microbacterium</taxon>
    </lineage>
</organism>
<dbReference type="PROSITE" id="PS51318">
    <property type="entry name" value="TAT"/>
    <property type="match status" value="1"/>
</dbReference>
<sequence length="745" mass="77132">MSHTRERRRATSRLAAFVLAGVLAGSLMGVAAPPAPAEAAEGSIFDGGMIISDAEFFDGAAMSAAQVQAFLNDKGGSCVPAAGGPACIKDYRADLPAMAADRYCKAVPAKARATAAEIIAAAGQACGVSPRVLLVMLQKEQSLVTRTKPTTTHYDKALGQSCPDTAPCDPRAAGFVNQMYLGARQQQIYVQNPSWYNYRPGRVNTIQWHPDKAACGTSQVYIHNQATANLYIYTPYRPNIAALAAGWGTGDDCSSYGNRNFYNYYAQWFRGATGAPAAQIPPCTVPPGTEVAPRGDRLVVTADSLNARGAPTTACGTGAVSLAKGTVVQASGTYGAWTRASINGAQMWVTTKYLATFTVVPGTPTISGNAASGQILTAATGTWTPKPTSFSYQWNRDGRAIAGATASTYRVTNDDATTRISVTVSAHFGAEKSQSTSASVSARGFASDRLDGQDRYETAVAVSRTSFPKGVGTVYLVVGTDFADALAAAPLAAAEDAALLLTRSGALPASTAAELKRLAPQNVVLVGGTGVLDAGMPDRLRTLLGSTLTVDRIGGADRYETARMIAAQFRSALTVYVATGRDFADALGAAAIAGHRGAPVILVKGETGRVDDQTLRTLTALGAKDVVIAGAEGAVSKGIADQLSSRGLAVQRYGGIDRFATNAALNSASFGEGTRSMVLATGRDFPDALTGAVLAAERGVPIFVNRGGCVTGETADFMLRNGGSAFTLVGGVGVMNASVGKFQRC</sequence>
<dbReference type="Pfam" id="PF04122">
    <property type="entry name" value="CW_binding_2"/>
    <property type="match status" value="3"/>
</dbReference>
<keyword evidence="2" id="KW-1185">Reference proteome</keyword>
<dbReference type="KEGG" id="mlz:F6J85_04590"/>
<accession>A0A5J6L1X2</accession>